<reference evidence="8" key="2">
    <citation type="submission" date="2006-03" db="EMBL/GenBank/DDBJ databases">
        <title>Complete sequence of Chromosome 1 of Burkholderia xenovorans LB400.</title>
        <authorList>
            <consortium name="US DOE Joint Genome Institute"/>
            <person name="Copeland A."/>
            <person name="Lucas S."/>
            <person name="Lapidus A."/>
            <person name="Barry K."/>
            <person name="Detter J.C."/>
            <person name="Glavina del Rio T."/>
            <person name="Hammon N."/>
            <person name="Israni S."/>
            <person name="Pitluck S."/>
            <person name="Chain P."/>
            <person name="Malfatti S."/>
            <person name="Shin M."/>
            <person name="Vergez L."/>
            <person name="Schmutz J."/>
            <person name="Larimer F."/>
            <person name="Land M."/>
            <person name="Kyrpides N."/>
            <person name="Lykidis A."/>
            <person name="Richardson P."/>
        </authorList>
    </citation>
    <scope>NUCLEOTIDE SEQUENCE</scope>
    <source>
        <strain evidence="8">LB400</strain>
    </source>
</reference>
<evidence type="ECO:0000256" key="4">
    <source>
        <dbReference type="PROSITE-ProRule" id="PRU00335"/>
    </source>
</evidence>
<dbReference type="GO" id="GO:0003677">
    <property type="term" value="F:DNA binding"/>
    <property type="evidence" value="ECO:0007669"/>
    <property type="project" value="UniProtKB-UniRule"/>
</dbReference>
<evidence type="ECO:0000256" key="5">
    <source>
        <dbReference type="SAM" id="Coils"/>
    </source>
</evidence>
<dbReference type="PANTHER" id="PTHR47506:SF1">
    <property type="entry name" value="HTH-TYPE TRANSCRIPTIONAL REGULATOR YJDC"/>
    <property type="match status" value="1"/>
</dbReference>
<evidence type="ECO:0000313" key="9">
    <source>
        <dbReference type="Proteomes" id="UP000001817"/>
    </source>
</evidence>
<dbReference type="RefSeq" id="WP_011488014.1">
    <property type="nucleotide sequence ID" value="NC_007951.1"/>
</dbReference>
<evidence type="ECO:0000256" key="1">
    <source>
        <dbReference type="ARBA" id="ARBA00023015"/>
    </source>
</evidence>
<protein>
    <submittedName>
        <fullName evidence="8">Transcriptional regulator, TetR family</fullName>
    </submittedName>
</protein>
<feature type="coiled-coil region" evidence="5">
    <location>
        <begin position="62"/>
        <end position="89"/>
    </location>
</feature>
<dbReference type="STRING" id="266265.Bxe_A2636"/>
<dbReference type="PANTHER" id="PTHR47506">
    <property type="entry name" value="TRANSCRIPTIONAL REGULATORY PROTEIN"/>
    <property type="match status" value="1"/>
</dbReference>
<evidence type="ECO:0000313" key="8">
    <source>
        <dbReference type="EMBL" id="ABE30349.1"/>
    </source>
</evidence>
<dbReference type="PROSITE" id="PS50977">
    <property type="entry name" value="HTH_TETR_2"/>
    <property type="match status" value="1"/>
</dbReference>
<dbReference type="EMBL" id="CP000270">
    <property type="protein sequence ID" value="ABE30319.1"/>
    <property type="molecule type" value="Genomic_DNA"/>
</dbReference>
<keyword evidence="5" id="KW-0175">Coiled coil</keyword>
<dbReference type="KEGG" id="bxe:Bxe_A4517"/>
<evidence type="ECO:0000313" key="7">
    <source>
        <dbReference type="EMBL" id="ABE30319.1"/>
    </source>
</evidence>
<accession>Q13ZZ0</accession>
<reference evidence="8 9" key="1">
    <citation type="journal article" date="2006" name="Proc. Natl. Acad. Sci. U.S.A.">
        <title>Burkholderia xenovorans LB400 harbors a multi-replicon, 9.73-Mbp genome shaped for versatility.</title>
        <authorList>
            <person name="Chain P.S."/>
            <person name="Denef V.J."/>
            <person name="Konstantinidis K.T."/>
            <person name="Vergez L.M."/>
            <person name="Agullo L."/>
            <person name="Reyes V.L."/>
            <person name="Hauser L."/>
            <person name="Cordova M."/>
            <person name="Gomez L."/>
            <person name="Gonzalez M."/>
            <person name="Land M."/>
            <person name="Lao V."/>
            <person name="Larimer F."/>
            <person name="LiPuma J.J."/>
            <person name="Mahenthiralingam E."/>
            <person name="Malfatti S.A."/>
            <person name="Marx C.J."/>
            <person name="Parnell J.J."/>
            <person name="Ramette A."/>
            <person name="Richardson P."/>
            <person name="Seeger M."/>
            <person name="Smith D."/>
            <person name="Spilker T."/>
            <person name="Sul W.J."/>
            <person name="Tsoi T.V."/>
            <person name="Ulrich L.E."/>
            <person name="Zhulin I.B."/>
            <person name="Tiedje J.M."/>
        </authorList>
    </citation>
    <scope>NUCLEOTIDE SEQUENCE [LARGE SCALE GENOMIC DNA]</scope>
    <source>
        <strain evidence="8 9">LB400</strain>
    </source>
</reference>
<dbReference type="DNASU" id="4004672"/>
<proteinExistence type="predicted"/>
<keyword evidence="2 4" id="KW-0238">DNA-binding</keyword>
<dbReference type="KEGG" id="bxe:Bxe_A2636"/>
<dbReference type="InterPro" id="IPR001647">
    <property type="entry name" value="HTH_TetR"/>
</dbReference>
<keyword evidence="9" id="KW-1185">Reference proteome</keyword>
<dbReference type="EMBL" id="CP000270">
    <property type="protein sequence ID" value="ABE30349.1"/>
    <property type="molecule type" value="Genomic_DNA"/>
</dbReference>
<dbReference type="InterPro" id="IPR009057">
    <property type="entry name" value="Homeodomain-like_sf"/>
</dbReference>
<keyword evidence="3" id="KW-0804">Transcription</keyword>
<name>Q13ZZ0_PARXL</name>
<sequence length="205" mass="22621">MTTAPLNGADIPSRREGIVNAASETFLRYGYARTTMADLAKAAGLSRPLLYLEFQDKADVFRAVAEQVARELERRIRAELDALPNLRTQLNLACEIWVVETFDLISAHPDAKDFFDLGPELLGQSYDAFEVLIADILSRAGAKQARALARLLVSASKGFKESASDGKDLRKLLQLQIDALVGYIERNAHAAAAPHAPCVRRTRRQ</sequence>
<feature type="DNA-binding region" description="H-T-H motif" evidence="4">
    <location>
        <begin position="35"/>
        <end position="54"/>
    </location>
</feature>
<evidence type="ECO:0000256" key="2">
    <source>
        <dbReference type="ARBA" id="ARBA00023125"/>
    </source>
</evidence>
<dbReference type="AlphaFoldDB" id="Q13ZZ0"/>
<dbReference type="eggNOG" id="COG1309">
    <property type="taxonomic scope" value="Bacteria"/>
</dbReference>
<gene>
    <name evidence="8" type="ORF">Bxe_A2636</name>
    <name evidence="7" type="ORF">Bxe_A4517</name>
</gene>
<evidence type="ECO:0000259" key="6">
    <source>
        <dbReference type="PROSITE" id="PS50977"/>
    </source>
</evidence>
<dbReference type="Gene3D" id="1.10.357.10">
    <property type="entry name" value="Tetracycline Repressor, domain 2"/>
    <property type="match status" value="1"/>
</dbReference>
<dbReference type="Pfam" id="PF00440">
    <property type="entry name" value="TetR_N"/>
    <property type="match status" value="1"/>
</dbReference>
<dbReference type="Proteomes" id="UP000001817">
    <property type="component" value="Chromosome 1"/>
</dbReference>
<dbReference type="PRINTS" id="PR00455">
    <property type="entry name" value="HTHTETR"/>
</dbReference>
<evidence type="ECO:0000256" key="3">
    <source>
        <dbReference type="ARBA" id="ARBA00023163"/>
    </source>
</evidence>
<feature type="domain" description="HTH tetR-type" evidence="6">
    <location>
        <begin position="12"/>
        <end position="72"/>
    </location>
</feature>
<keyword evidence="1" id="KW-0805">Transcription regulation</keyword>
<dbReference type="SUPFAM" id="SSF46689">
    <property type="entry name" value="Homeodomain-like"/>
    <property type="match status" value="1"/>
</dbReference>
<dbReference type="OrthoDB" id="8534868at2"/>
<organism evidence="8 9">
    <name type="scientific">Paraburkholderia xenovorans (strain LB400)</name>
    <dbReference type="NCBI Taxonomy" id="266265"/>
    <lineage>
        <taxon>Bacteria</taxon>
        <taxon>Pseudomonadati</taxon>
        <taxon>Pseudomonadota</taxon>
        <taxon>Betaproteobacteria</taxon>
        <taxon>Burkholderiales</taxon>
        <taxon>Burkholderiaceae</taxon>
        <taxon>Paraburkholderia</taxon>
    </lineage>
</organism>